<evidence type="ECO:0000256" key="3">
    <source>
        <dbReference type="ARBA" id="ARBA00010136"/>
    </source>
</evidence>
<dbReference type="InterPro" id="IPR001930">
    <property type="entry name" value="Peptidase_M1"/>
</dbReference>
<dbReference type="Proteomes" id="UP000184522">
    <property type="component" value="Unassembled WGS sequence"/>
</dbReference>
<keyword evidence="16" id="KW-1185">Reference proteome</keyword>
<dbReference type="CDD" id="cd09603">
    <property type="entry name" value="M1_APN_like"/>
    <property type="match status" value="1"/>
</dbReference>
<organism evidence="15 16">
    <name type="scientific">Winogradskyella jejuensis</name>
    <dbReference type="NCBI Taxonomy" id="1089305"/>
    <lineage>
        <taxon>Bacteria</taxon>
        <taxon>Pseudomonadati</taxon>
        <taxon>Bacteroidota</taxon>
        <taxon>Flavobacteriia</taxon>
        <taxon>Flavobacteriales</taxon>
        <taxon>Flavobacteriaceae</taxon>
        <taxon>Winogradskyella</taxon>
    </lineage>
</organism>
<evidence type="ECO:0000256" key="5">
    <source>
        <dbReference type="ARBA" id="ARBA00015611"/>
    </source>
</evidence>
<dbReference type="PANTHER" id="PTHR11533:SF174">
    <property type="entry name" value="PUROMYCIN-SENSITIVE AMINOPEPTIDASE-RELATED"/>
    <property type="match status" value="1"/>
</dbReference>
<evidence type="ECO:0000256" key="10">
    <source>
        <dbReference type="ARBA" id="ARBA00022833"/>
    </source>
</evidence>
<name>A0A1M5URV6_9FLAO</name>
<dbReference type="Pfam" id="PF01433">
    <property type="entry name" value="Peptidase_M1"/>
    <property type="match status" value="1"/>
</dbReference>
<protein>
    <recommendedName>
        <fullName evidence="5">Aminopeptidase N</fullName>
        <ecNumber evidence="4">3.4.11.2</ecNumber>
    </recommendedName>
</protein>
<reference evidence="16" key="1">
    <citation type="submission" date="2016-11" db="EMBL/GenBank/DDBJ databases">
        <authorList>
            <person name="Varghese N."/>
            <person name="Submissions S."/>
        </authorList>
    </citation>
    <scope>NUCLEOTIDE SEQUENCE [LARGE SCALE GENOMIC DNA]</scope>
    <source>
        <strain evidence="16">DSM 25330</strain>
    </source>
</reference>
<dbReference type="InterPro" id="IPR027268">
    <property type="entry name" value="Peptidase_M4/M1_CTD_sf"/>
</dbReference>
<dbReference type="PRINTS" id="PR00756">
    <property type="entry name" value="ALADIPTASE"/>
</dbReference>
<keyword evidence="11" id="KW-0482">Metalloprotease</keyword>
<dbReference type="GO" id="GO:0008270">
    <property type="term" value="F:zinc ion binding"/>
    <property type="evidence" value="ECO:0007669"/>
    <property type="project" value="InterPro"/>
</dbReference>
<feature type="domain" description="Peptidase M1 membrane alanine aminopeptidase" evidence="13">
    <location>
        <begin position="241"/>
        <end position="441"/>
    </location>
</feature>
<keyword evidence="10" id="KW-0862">Zinc</keyword>
<dbReference type="GO" id="GO:0016020">
    <property type="term" value="C:membrane"/>
    <property type="evidence" value="ECO:0007669"/>
    <property type="project" value="TreeGrafter"/>
</dbReference>
<dbReference type="PANTHER" id="PTHR11533">
    <property type="entry name" value="PROTEASE M1 ZINC METALLOPROTEASE"/>
    <property type="match status" value="1"/>
</dbReference>
<keyword evidence="6 15" id="KW-0031">Aminopeptidase</keyword>
<dbReference type="SUPFAM" id="SSF55486">
    <property type="entry name" value="Metalloproteases ('zincins'), catalytic domain"/>
    <property type="match status" value="1"/>
</dbReference>
<dbReference type="InterPro" id="IPR050344">
    <property type="entry name" value="Peptidase_M1_aminopeptidases"/>
</dbReference>
<keyword evidence="9" id="KW-0378">Hydrolase</keyword>
<evidence type="ECO:0000256" key="6">
    <source>
        <dbReference type="ARBA" id="ARBA00022438"/>
    </source>
</evidence>
<dbReference type="AlphaFoldDB" id="A0A1M5URV6"/>
<evidence type="ECO:0000256" key="4">
    <source>
        <dbReference type="ARBA" id="ARBA00012564"/>
    </source>
</evidence>
<sequence length="663" mass="77568">MKKFLVIFGLLCSVFLSAQQTEYVDFKKLDAFITIIPDSSKVKGSLTYHFEIVKDTDSIFIDAKHMTFSDYKLIERGVHTDVEILDVEYVNDDSHLIVRNNFKENRLYELRFKYSAKPKKALYFLKRNEKWNIWTQGQGKYTSNWLPSFDDVNEKFIFDLSMWYYSSYKITSNGIIDSEMYHPHSGKRLISFNMKNPMSSYLVALAIGKYDVKRETSKSGIPLELYYYPEDSLKVESTYRYTKKIFDFLEEEIGFAYPWQNYKQVPVHDFLYAGMENTSLTIFSDAFVVDSTGFNDKNYVNVNAHELAHQWFGDLVTATSGEHHWLQEGFATYYALLAEREVFGQDYFDFKLYNSAQDLARQDLAGSGTSLLNPKSSSLTFYQRGAWVLYAMREKVGDAVFKKAVVNYLNKHQFANVETSDFISEVEALYGQSLSDFVSKWIKAEAFLFEDALTLLRRNSTFIQEYIMVYCEANSSKCEDYLKYYVSDEAKVKVISQRPDLVSKETFKEGLKVRQAIALYLTNIPAELKADYETLLTDDSYVTIENALYNLWVNFPTSRSQYLFKTKTFQGFHDKNVRLLWLVLHLNTPEYQTDKKQEIFNELKNYTNPEHNFELRMNAFKYLDLIKACDADCKSNLEQAKSHHNWRMVKFAKELLETLNQKP</sequence>
<gene>
    <name evidence="15" type="ORF">SAMN05444148_2578</name>
</gene>
<dbReference type="InterPro" id="IPR042097">
    <property type="entry name" value="Aminopeptidase_N-like_N_sf"/>
</dbReference>
<dbReference type="EC" id="3.4.11.2" evidence="4"/>
<accession>A0A1M5URV6</accession>
<evidence type="ECO:0000313" key="16">
    <source>
        <dbReference type="Proteomes" id="UP000184522"/>
    </source>
</evidence>
<dbReference type="GO" id="GO:0005737">
    <property type="term" value="C:cytoplasm"/>
    <property type="evidence" value="ECO:0007669"/>
    <property type="project" value="TreeGrafter"/>
</dbReference>
<proteinExistence type="inferred from homology"/>
<dbReference type="InterPro" id="IPR045357">
    <property type="entry name" value="Aminopeptidase_N-like_N"/>
</dbReference>
<evidence type="ECO:0000256" key="2">
    <source>
        <dbReference type="ARBA" id="ARBA00001947"/>
    </source>
</evidence>
<evidence type="ECO:0000256" key="11">
    <source>
        <dbReference type="ARBA" id="ARBA00023049"/>
    </source>
</evidence>
<dbReference type="GO" id="GO:0070006">
    <property type="term" value="F:metalloaminopeptidase activity"/>
    <property type="evidence" value="ECO:0007669"/>
    <property type="project" value="TreeGrafter"/>
</dbReference>
<dbReference type="STRING" id="1089305.SAMN05444148_2578"/>
<keyword evidence="12" id="KW-0732">Signal</keyword>
<dbReference type="GO" id="GO:0005615">
    <property type="term" value="C:extracellular space"/>
    <property type="evidence" value="ECO:0007669"/>
    <property type="project" value="TreeGrafter"/>
</dbReference>
<comment type="cofactor">
    <cofactor evidence="2">
        <name>Zn(2+)</name>
        <dbReference type="ChEBI" id="CHEBI:29105"/>
    </cofactor>
</comment>
<evidence type="ECO:0000259" key="14">
    <source>
        <dbReference type="Pfam" id="PF17900"/>
    </source>
</evidence>
<dbReference type="InterPro" id="IPR014782">
    <property type="entry name" value="Peptidase_M1_dom"/>
</dbReference>
<comment type="similarity">
    <text evidence="3">Belongs to the peptidase M1 family.</text>
</comment>
<evidence type="ECO:0000256" key="1">
    <source>
        <dbReference type="ARBA" id="ARBA00000098"/>
    </source>
</evidence>
<keyword evidence="7" id="KW-0645">Protease</keyword>
<keyword evidence="8" id="KW-0479">Metal-binding</keyword>
<dbReference type="EMBL" id="FQWS01000002">
    <property type="protein sequence ID" value="SHH65656.1"/>
    <property type="molecule type" value="Genomic_DNA"/>
</dbReference>
<dbReference type="Pfam" id="PF17900">
    <property type="entry name" value="Peptidase_M1_N"/>
    <property type="match status" value="1"/>
</dbReference>
<dbReference type="Gene3D" id="1.10.390.10">
    <property type="entry name" value="Neutral Protease Domain 2"/>
    <property type="match status" value="1"/>
</dbReference>
<evidence type="ECO:0000259" key="13">
    <source>
        <dbReference type="Pfam" id="PF01433"/>
    </source>
</evidence>
<evidence type="ECO:0000256" key="12">
    <source>
        <dbReference type="SAM" id="SignalP"/>
    </source>
</evidence>
<evidence type="ECO:0000256" key="9">
    <source>
        <dbReference type="ARBA" id="ARBA00022801"/>
    </source>
</evidence>
<dbReference type="RefSeq" id="WP_073087066.1">
    <property type="nucleotide sequence ID" value="NZ_FQWS01000002.1"/>
</dbReference>
<evidence type="ECO:0000256" key="7">
    <source>
        <dbReference type="ARBA" id="ARBA00022670"/>
    </source>
</evidence>
<dbReference type="GO" id="GO:0043171">
    <property type="term" value="P:peptide catabolic process"/>
    <property type="evidence" value="ECO:0007669"/>
    <property type="project" value="TreeGrafter"/>
</dbReference>
<evidence type="ECO:0000313" key="15">
    <source>
        <dbReference type="EMBL" id="SHH65656.1"/>
    </source>
</evidence>
<feature type="chain" id="PRO_5012770712" description="Aminopeptidase N" evidence="12">
    <location>
        <begin position="19"/>
        <end position="663"/>
    </location>
</feature>
<comment type="catalytic activity">
    <reaction evidence="1">
        <text>Release of an N-terminal amino acid, Xaa-|-Yaa- from a peptide, amide or arylamide. Xaa is preferably Ala, but may be most amino acids including Pro (slow action). When a terminal hydrophobic residue is followed by a prolyl residue, the two may be released as an intact Xaa-Pro dipeptide.</text>
        <dbReference type="EC" id="3.4.11.2"/>
    </reaction>
</comment>
<dbReference type="Gene3D" id="2.60.40.1730">
    <property type="entry name" value="tricorn interacting facor f3 domain"/>
    <property type="match status" value="1"/>
</dbReference>
<dbReference type="OrthoDB" id="100605at2"/>
<evidence type="ECO:0000256" key="8">
    <source>
        <dbReference type="ARBA" id="ARBA00022723"/>
    </source>
</evidence>
<feature type="domain" description="Aminopeptidase N-like N-terminal" evidence="14">
    <location>
        <begin position="33"/>
        <end position="202"/>
    </location>
</feature>
<dbReference type="GO" id="GO:0016285">
    <property type="term" value="F:alanyl aminopeptidase activity"/>
    <property type="evidence" value="ECO:0007669"/>
    <property type="project" value="UniProtKB-EC"/>
</dbReference>
<dbReference type="GO" id="GO:0042277">
    <property type="term" value="F:peptide binding"/>
    <property type="evidence" value="ECO:0007669"/>
    <property type="project" value="TreeGrafter"/>
</dbReference>
<feature type="signal peptide" evidence="12">
    <location>
        <begin position="1"/>
        <end position="18"/>
    </location>
</feature>
<dbReference type="SUPFAM" id="SSF63737">
    <property type="entry name" value="Leukotriene A4 hydrolase N-terminal domain"/>
    <property type="match status" value="1"/>
</dbReference>
<dbReference type="GO" id="GO:0006508">
    <property type="term" value="P:proteolysis"/>
    <property type="evidence" value="ECO:0007669"/>
    <property type="project" value="UniProtKB-KW"/>
</dbReference>